<feature type="repeat" description="TPR" evidence="3">
    <location>
        <begin position="209"/>
        <end position="242"/>
    </location>
</feature>
<dbReference type="InterPro" id="IPR044244">
    <property type="entry name" value="TTC27/Emw1"/>
</dbReference>
<evidence type="ECO:0000256" key="3">
    <source>
        <dbReference type="PROSITE-ProRule" id="PRU00339"/>
    </source>
</evidence>
<protein>
    <recommendedName>
        <fullName evidence="5">Photosystem I assembly protein Ycf3</fullName>
    </recommendedName>
</protein>
<dbReference type="SUPFAM" id="SSF48452">
    <property type="entry name" value="TPR-like"/>
    <property type="match status" value="2"/>
</dbReference>
<dbReference type="Gene3D" id="1.25.40.10">
    <property type="entry name" value="Tetratricopeptide repeat domain"/>
    <property type="match status" value="2"/>
</dbReference>
<gene>
    <name evidence="4" type="ORF">FSAL1345_LOCUS1418</name>
</gene>
<evidence type="ECO:0000313" key="4">
    <source>
        <dbReference type="EMBL" id="CAE0318149.1"/>
    </source>
</evidence>
<proteinExistence type="predicted"/>
<feature type="repeat" description="TPR" evidence="3">
    <location>
        <begin position="145"/>
        <end position="178"/>
    </location>
</feature>
<dbReference type="SMART" id="SM00028">
    <property type="entry name" value="TPR"/>
    <property type="match status" value="5"/>
</dbReference>
<keyword evidence="2 3" id="KW-0802">TPR repeat</keyword>
<sequence length="364" mass="40917">MEESKSSFLGAINKALSVSVQKGTLYLEKLPAGSSALKQRIHELFSKDMRTQAFDILMNITAQTPKQDYLDSVLFAGRFLLGNNLVNECYIFLTVCDERMERVYGSPKDFALMEEIGNMFYLTGQCYEAIKWYEKLMDMNEAPESRMYFNIGMCYLVMQNYTQAIEAFLKSTSADPKFNKSWVNLGYCYLQIGNPDKAISSFKQLPLSCESLTCTGNAYFQLGNYEEAIAHYLRAVEIKEESGTYNNLGAALKKVGLFQDAIYAFTDSLSVHPNSEAASNLATLYIEVGKVEEARVLLRSCYRLLSQSEVRALSRYVEDSKDNPKSSILGSISPALIKKNISQVLPSTKGSLKLTQKKNNLISF</sequence>
<organism evidence="4">
    <name type="scientific">Fabrea salina</name>
    <dbReference type="NCBI Taxonomy" id="342563"/>
    <lineage>
        <taxon>Eukaryota</taxon>
        <taxon>Sar</taxon>
        <taxon>Alveolata</taxon>
        <taxon>Ciliophora</taxon>
        <taxon>Postciliodesmatophora</taxon>
        <taxon>Heterotrichea</taxon>
        <taxon>Heterotrichida</taxon>
        <taxon>Fabreidae</taxon>
        <taxon>Fabrea</taxon>
    </lineage>
</organism>
<evidence type="ECO:0008006" key="5">
    <source>
        <dbReference type="Google" id="ProtNLM"/>
    </source>
</evidence>
<dbReference type="Pfam" id="PF13414">
    <property type="entry name" value="TPR_11"/>
    <property type="match status" value="1"/>
</dbReference>
<accession>A0A7S3MRH9</accession>
<dbReference type="EMBL" id="HBIF01001664">
    <property type="protein sequence ID" value="CAE0318149.1"/>
    <property type="molecule type" value="Transcribed_RNA"/>
</dbReference>
<dbReference type="Pfam" id="PF12895">
    <property type="entry name" value="ANAPC3"/>
    <property type="match status" value="1"/>
</dbReference>
<reference evidence="4" key="1">
    <citation type="submission" date="2021-01" db="EMBL/GenBank/DDBJ databases">
        <authorList>
            <person name="Corre E."/>
            <person name="Pelletier E."/>
            <person name="Niang G."/>
            <person name="Scheremetjew M."/>
            <person name="Finn R."/>
            <person name="Kale V."/>
            <person name="Holt S."/>
            <person name="Cochrane G."/>
            <person name="Meng A."/>
            <person name="Brown T."/>
            <person name="Cohen L."/>
        </authorList>
    </citation>
    <scope>NUCLEOTIDE SEQUENCE</scope>
</reference>
<dbReference type="InterPro" id="IPR011990">
    <property type="entry name" value="TPR-like_helical_dom_sf"/>
</dbReference>
<evidence type="ECO:0000256" key="2">
    <source>
        <dbReference type="ARBA" id="ARBA00022803"/>
    </source>
</evidence>
<dbReference type="InterPro" id="IPR019734">
    <property type="entry name" value="TPR_rpt"/>
</dbReference>
<evidence type="ECO:0000256" key="1">
    <source>
        <dbReference type="ARBA" id="ARBA00022737"/>
    </source>
</evidence>
<keyword evidence="1" id="KW-0677">Repeat</keyword>
<dbReference type="PANTHER" id="PTHR16193:SF0">
    <property type="entry name" value="TETRATRICOPEPTIDE REPEAT PROTEIN 27"/>
    <property type="match status" value="1"/>
</dbReference>
<dbReference type="PROSITE" id="PS50005">
    <property type="entry name" value="TPR"/>
    <property type="match status" value="2"/>
</dbReference>
<name>A0A7S3MRH9_9CILI</name>
<dbReference type="AlphaFoldDB" id="A0A7S3MRH9"/>
<dbReference type="PANTHER" id="PTHR16193">
    <property type="entry name" value="TETRATRICOPEPTIDE REPEAT PROTEIN 27"/>
    <property type="match status" value="1"/>
</dbReference>